<evidence type="ECO:0000313" key="3">
    <source>
        <dbReference type="Proteomes" id="UP000886595"/>
    </source>
</evidence>
<feature type="region of interest" description="Disordered" evidence="1">
    <location>
        <begin position="1"/>
        <end position="53"/>
    </location>
</feature>
<comment type="caution">
    <text evidence="2">The sequence shown here is derived from an EMBL/GenBank/DDBJ whole genome shotgun (WGS) entry which is preliminary data.</text>
</comment>
<sequence>MEETERSDGFSRDDTEVFNEAWIHGRVNTSEGEAGATGKGSSDEEGSKDLGNNATLENMLSTLADISRKFETIDSRFNAYELERNMSIDDIVKASLEERLKVLGVGRVPKTLINSPKNMTA</sequence>
<gene>
    <name evidence="2" type="ORF">Bca52824_018047</name>
</gene>
<name>A0A8X7VQ62_BRACI</name>
<evidence type="ECO:0000256" key="1">
    <source>
        <dbReference type="SAM" id="MobiDB-lite"/>
    </source>
</evidence>
<protein>
    <submittedName>
        <fullName evidence="2">Uncharacterized protein</fullName>
    </submittedName>
</protein>
<dbReference type="AlphaFoldDB" id="A0A8X7VQ62"/>
<keyword evidence="3" id="KW-1185">Reference proteome</keyword>
<reference evidence="2 3" key="1">
    <citation type="submission" date="2020-02" db="EMBL/GenBank/DDBJ databases">
        <authorList>
            <person name="Ma Q."/>
            <person name="Huang Y."/>
            <person name="Song X."/>
            <person name="Pei D."/>
        </authorList>
    </citation>
    <scope>NUCLEOTIDE SEQUENCE [LARGE SCALE GENOMIC DNA]</scope>
    <source>
        <strain evidence="2">Sxm20200214</strain>
        <tissue evidence="2">Leaf</tissue>
    </source>
</reference>
<organism evidence="2 3">
    <name type="scientific">Brassica carinata</name>
    <name type="common">Ethiopian mustard</name>
    <name type="synonym">Abyssinian cabbage</name>
    <dbReference type="NCBI Taxonomy" id="52824"/>
    <lineage>
        <taxon>Eukaryota</taxon>
        <taxon>Viridiplantae</taxon>
        <taxon>Streptophyta</taxon>
        <taxon>Embryophyta</taxon>
        <taxon>Tracheophyta</taxon>
        <taxon>Spermatophyta</taxon>
        <taxon>Magnoliopsida</taxon>
        <taxon>eudicotyledons</taxon>
        <taxon>Gunneridae</taxon>
        <taxon>Pentapetalae</taxon>
        <taxon>rosids</taxon>
        <taxon>malvids</taxon>
        <taxon>Brassicales</taxon>
        <taxon>Brassicaceae</taxon>
        <taxon>Brassiceae</taxon>
        <taxon>Brassica</taxon>
    </lineage>
</organism>
<feature type="compositionally biased region" description="Basic and acidic residues" evidence="1">
    <location>
        <begin position="1"/>
        <end position="15"/>
    </location>
</feature>
<dbReference type="EMBL" id="JAAMPC010000004">
    <property type="protein sequence ID" value="KAG2314925.1"/>
    <property type="molecule type" value="Genomic_DNA"/>
</dbReference>
<dbReference type="Proteomes" id="UP000886595">
    <property type="component" value="Unassembled WGS sequence"/>
</dbReference>
<accession>A0A8X7VQ62</accession>
<evidence type="ECO:0000313" key="2">
    <source>
        <dbReference type="EMBL" id="KAG2314925.1"/>
    </source>
</evidence>
<proteinExistence type="predicted"/>